<organism evidence="6 7">
    <name type="scientific">Microvenator marinus</name>
    <dbReference type="NCBI Taxonomy" id="2600177"/>
    <lineage>
        <taxon>Bacteria</taxon>
        <taxon>Deltaproteobacteria</taxon>
        <taxon>Bradymonadales</taxon>
        <taxon>Microvenatoraceae</taxon>
        <taxon>Microvenator</taxon>
    </lineage>
</organism>
<accession>A0A5B8XQP4</accession>
<dbReference type="PANTHER" id="PTHR24637">
    <property type="entry name" value="COLLAGEN"/>
    <property type="match status" value="1"/>
</dbReference>
<feature type="compositionally biased region" description="Low complexity" evidence="3">
    <location>
        <begin position="30"/>
        <end position="39"/>
    </location>
</feature>
<dbReference type="GO" id="GO:0006508">
    <property type="term" value="P:proteolysis"/>
    <property type="evidence" value="ECO:0007669"/>
    <property type="project" value="UniProtKB-KW"/>
</dbReference>
<dbReference type="InterPro" id="IPR002884">
    <property type="entry name" value="P_dom"/>
</dbReference>
<keyword evidence="2" id="KW-0378">Hydrolase</keyword>
<evidence type="ECO:0000256" key="1">
    <source>
        <dbReference type="ARBA" id="ARBA00022670"/>
    </source>
</evidence>
<evidence type="ECO:0000256" key="4">
    <source>
        <dbReference type="SAM" id="SignalP"/>
    </source>
</evidence>
<dbReference type="PROSITE" id="PS51257">
    <property type="entry name" value="PROKAR_LIPOPROTEIN"/>
    <property type="match status" value="1"/>
</dbReference>
<protein>
    <recommendedName>
        <fullName evidence="5">P/Homo B domain-containing protein</fullName>
    </recommendedName>
</protein>
<feature type="region of interest" description="Disordered" evidence="3">
    <location>
        <begin position="19"/>
        <end position="77"/>
    </location>
</feature>
<gene>
    <name evidence="6" type="ORF">FRD01_11535</name>
</gene>
<dbReference type="OrthoDB" id="5523924at2"/>
<reference evidence="6 7" key="1">
    <citation type="submission" date="2019-08" db="EMBL/GenBank/DDBJ databases">
        <authorList>
            <person name="Liang Q."/>
        </authorList>
    </citation>
    <scope>NUCLEOTIDE SEQUENCE [LARGE SCALE GENOMIC DNA]</scope>
    <source>
        <strain evidence="6 7">V1718</strain>
    </source>
</reference>
<dbReference type="Pfam" id="PF01483">
    <property type="entry name" value="P_proprotein"/>
    <property type="match status" value="1"/>
</dbReference>
<evidence type="ECO:0000256" key="2">
    <source>
        <dbReference type="ARBA" id="ARBA00022801"/>
    </source>
</evidence>
<evidence type="ECO:0000259" key="5">
    <source>
        <dbReference type="PROSITE" id="PS51829"/>
    </source>
</evidence>
<dbReference type="GO" id="GO:0004252">
    <property type="term" value="F:serine-type endopeptidase activity"/>
    <property type="evidence" value="ECO:0007669"/>
    <property type="project" value="InterPro"/>
</dbReference>
<evidence type="ECO:0000313" key="6">
    <source>
        <dbReference type="EMBL" id="QED27855.1"/>
    </source>
</evidence>
<name>A0A5B8XQP4_9DELT</name>
<evidence type="ECO:0000313" key="7">
    <source>
        <dbReference type="Proteomes" id="UP000321595"/>
    </source>
</evidence>
<dbReference type="InterPro" id="IPR008160">
    <property type="entry name" value="Collagen"/>
</dbReference>
<dbReference type="Gene3D" id="2.60.120.260">
    <property type="entry name" value="Galactose-binding domain-like"/>
    <property type="match status" value="1"/>
</dbReference>
<feature type="domain" description="P/Homo B" evidence="5">
    <location>
        <begin position="164"/>
        <end position="303"/>
    </location>
</feature>
<keyword evidence="1" id="KW-0645">Protease</keyword>
<dbReference type="AlphaFoldDB" id="A0A5B8XQP4"/>
<dbReference type="KEGG" id="bbae:FRD01_11535"/>
<dbReference type="EMBL" id="CP042467">
    <property type="protein sequence ID" value="QED27855.1"/>
    <property type="molecule type" value="Genomic_DNA"/>
</dbReference>
<dbReference type="Proteomes" id="UP000321595">
    <property type="component" value="Chromosome"/>
</dbReference>
<feature type="chain" id="PRO_5022980071" description="P/Homo B domain-containing protein" evidence="4">
    <location>
        <begin position="19"/>
        <end position="303"/>
    </location>
</feature>
<dbReference type="RefSeq" id="WP_146959761.1">
    <property type="nucleotide sequence ID" value="NZ_CP042467.1"/>
</dbReference>
<evidence type="ECO:0000256" key="3">
    <source>
        <dbReference type="SAM" id="MobiDB-lite"/>
    </source>
</evidence>
<proteinExistence type="predicted"/>
<feature type="signal peptide" evidence="4">
    <location>
        <begin position="1"/>
        <end position="18"/>
    </location>
</feature>
<dbReference type="Pfam" id="PF01391">
    <property type="entry name" value="Collagen"/>
    <property type="match status" value="1"/>
</dbReference>
<keyword evidence="4" id="KW-0732">Signal</keyword>
<keyword evidence="7" id="KW-1185">Reference proteome</keyword>
<sequence length="303" mass="31108">MKKTLMICLLSAMVGACGGEDGGPGPEGPQGPVGEAGPDGPAGPTGPAGDEGPQGPQGPAGEPGQDGETGEPGVEGECDGASALIVEANGNTVEFGAADAVFTLNVTNDDGPVDADIIWVGTDPEEGTNVGEYLIDTSVVGIQSYSVIADDGCRTANYTFDVEVTPPTPDVTVVGTPDVTTIDGDTPIVTVTFDVTGCSVVEFVGLNVDVTHVFRGDLIFTLTAPSAEELLLADSAFDSTDDVVGYFSHLEALTSEDYFLIPDLETTFSGITGDGTWTLVIEDDFTDFDDGVFNSASLELFCE</sequence>
<dbReference type="PROSITE" id="PS51829">
    <property type="entry name" value="P_HOMO_B"/>
    <property type="match status" value="1"/>
</dbReference>
<dbReference type="SUPFAM" id="SSF49785">
    <property type="entry name" value="Galactose-binding domain-like"/>
    <property type="match status" value="1"/>
</dbReference>
<feature type="compositionally biased region" description="Low complexity" evidence="3">
    <location>
        <begin position="45"/>
        <end position="63"/>
    </location>
</feature>
<dbReference type="InterPro" id="IPR008979">
    <property type="entry name" value="Galactose-bd-like_sf"/>
</dbReference>